<feature type="transmembrane region" description="Helical" evidence="5">
    <location>
        <begin position="6"/>
        <end position="27"/>
    </location>
</feature>
<organism evidence="7 8">
    <name type="scientific">Carex littledalei</name>
    <dbReference type="NCBI Taxonomy" id="544730"/>
    <lineage>
        <taxon>Eukaryota</taxon>
        <taxon>Viridiplantae</taxon>
        <taxon>Streptophyta</taxon>
        <taxon>Embryophyta</taxon>
        <taxon>Tracheophyta</taxon>
        <taxon>Spermatophyta</taxon>
        <taxon>Magnoliopsida</taxon>
        <taxon>Liliopsida</taxon>
        <taxon>Poales</taxon>
        <taxon>Cyperaceae</taxon>
        <taxon>Cyperoideae</taxon>
        <taxon>Cariceae</taxon>
        <taxon>Carex</taxon>
        <taxon>Carex subgen. Euthyceras</taxon>
    </lineage>
</organism>
<dbReference type="Gene3D" id="3.30.40.10">
    <property type="entry name" value="Zinc/RING finger domain, C3HC4 (zinc finger)"/>
    <property type="match status" value="1"/>
</dbReference>
<dbReference type="OrthoDB" id="9984778at2759"/>
<dbReference type="AlphaFoldDB" id="A0A833QPU2"/>
<dbReference type="Pfam" id="PF13639">
    <property type="entry name" value="zf-RING_2"/>
    <property type="match status" value="1"/>
</dbReference>
<evidence type="ECO:0000313" key="8">
    <source>
        <dbReference type="Proteomes" id="UP000623129"/>
    </source>
</evidence>
<evidence type="ECO:0000256" key="1">
    <source>
        <dbReference type="ARBA" id="ARBA00022723"/>
    </source>
</evidence>
<name>A0A833QPU2_9POAL</name>
<keyword evidence="2 4" id="KW-0863">Zinc-finger</keyword>
<sequence length="136" mass="15990">MKIPLAVLLAASFFLMLPLMCILTILVRSSFLGSMLNQPQVRHLLSWLVDSVLFSYRQPVHFEQNVSISEINLGVIRYERENWNSDETVECVLCMYEIEEGEEIRDLRCKHLFHKRCLDRWLVQQLTCPLCRDCLS</sequence>
<evidence type="ECO:0000259" key="6">
    <source>
        <dbReference type="PROSITE" id="PS50089"/>
    </source>
</evidence>
<feature type="domain" description="RING-type" evidence="6">
    <location>
        <begin position="91"/>
        <end position="132"/>
    </location>
</feature>
<dbReference type="SMART" id="SM00184">
    <property type="entry name" value="RING"/>
    <property type="match status" value="1"/>
</dbReference>
<gene>
    <name evidence="7" type="ORF">FCM35_KLT12596</name>
</gene>
<dbReference type="PANTHER" id="PTHR45969:SF55">
    <property type="entry name" value="OS07G0686300 PROTEIN"/>
    <property type="match status" value="1"/>
</dbReference>
<dbReference type="InterPro" id="IPR001841">
    <property type="entry name" value="Znf_RING"/>
</dbReference>
<evidence type="ECO:0000313" key="7">
    <source>
        <dbReference type="EMBL" id="KAF3322607.1"/>
    </source>
</evidence>
<evidence type="ECO:0000256" key="2">
    <source>
        <dbReference type="ARBA" id="ARBA00022771"/>
    </source>
</evidence>
<dbReference type="InterPro" id="IPR013083">
    <property type="entry name" value="Znf_RING/FYVE/PHD"/>
</dbReference>
<evidence type="ECO:0000256" key="5">
    <source>
        <dbReference type="SAM" id="Phobius"/>
    </source>
</evidence>
<evidence type="ECO:0000256" key="4">
    <source>
        <dbReference type="PROSITE-ProRule" id="PRU00175"/>
    </source>
</evidence>
<proteinExistence type="predicted"/>
<keyword evidence="5" id="KW-0812">Transmembrane</keyword>
<keyword evidence="1" id="KW-0479">Metal-binding</keyword>
<keyword evidence="5" id="KW-1133">Transmembrane helix</keyword>
<dbReference type="GO" id="GO:0061630">
    <property type="term" value="F:ubiquitin protein ligase activity"/>
    <property type="evidence" value="ECO:0007669"/>
    <property type="project" value="TreeGrafter"/>
</dbReference>
<keyword evidence="3" id="KW-0862">Zinc</keyword>
<keyword evidence="5" id="KW-0472">Membrane</keyword>
<protein>
    <submittedName>
        <fullName evidence="7">E3 ubiquitin-protein ligase RHA2A</fullName>
    </submittedName>
</protein>
<comment type="caution">
    <text evidence="7">The sequence shown here is derived from an EMBL/GenBank/DDBJ whole genome shotgun (WGS) entry which is preliminary data.</text>
</comment>
<dbReference type="PANTHER" id="PTHR45969">
    <property type="entry name" value="RING ZINC FINGER PROTEIN-RELATED"/>
    <property type="match status" value="1"/>
</dbReference>
<dbReference type="EMBL" id="SWLB01000024">
    <property type="protein sequence ID" value="KAF3322607.1"/>
    <property type="molecule type" value="Genomic_DNA"/>
</dbReference>
<dbReference type="SUPFAM" id="SSF57850">
    <property type="entry name" value="RING/U-box"/>
    <property type="match status" value="1"/>
</dbReference>
<accession>A0A833QPU2</accession>
<keyword evidence="8" id="KW-1185">Reference proteome</keyword>
<evidence type="ECO:0000256" key="3">
    <source>
        <dbReference type="ARBA" id="ARBA00022833"/>
    </source>
</evidence>
<dbReference type="GO" id="GO:0016567">
    <property type="term" value="P:protein ubiquitination"/>
    <property type="evidence" value="ECO:0007669"/>
    <property type="project" value="TreeGrafter"/>
</dbReference>
<reference evidence="7" key="1">
    <citation type="submission" date="2020-01" db="EMBL/GenBank/DDBJ databases">
        <title>Genome sequence of Kobresia littledalei, the first chromosome-level genome in the family Cyperaceae.</title>
        <authorList>
            <person name="Qu G."/>
        </authorList>
    </citation>
    <scope>NUCLEOTIDE SEQUENCE</scope>
    <source>
        <strain evidence="7">C.B.Clarke</strain>
        <tissue evidence="7">Leaf</tissue>
    </source>
</reference>
<dbReference type="GO" id="GO:0008270">
    <property type="term" value="F:zinc ion binding"/>
    <property type="evidence" value="ECO:0007669"/>
    <property type="project" value="UniProtKB-KW"/>
</dbReference>
<dbReference type="Proteomes" id="UP000623129">
    <property type="component" value="Unassembled WGS sequence"/>
</dbReference>
<dbReference type="PROSITE" id="PS50089">
    <property type="entry name" value="ZF_RING_2"/>
    <property type="match status" value="1"/>
</dbReference>